<dbReference type="Proteomes" id="UP001634394">
    <property type="component" value="Unassembled WGS sequence"/>
</dbReference>
<comment type="caution">
    <text evidence="1">The sequence shown here is derived from an EMBL/GenBank/DDBJ whole genome shotgun (WGS) entry which is preliminary data.</text>
</comment>
<protein>
    <recommendedName>
        <fullName evidence="3">ATP-dependent DNA helicase</fullName>
    </recommendedName>
</protein>
<reference evidence="1 2" key="1">
    <citation type="submission" date="2024-11" db="EMBL/GenBank/DDBJ databases">
        <title>Chromosome-level genome assembly of the freshwater bivalve Anodonta woodiana.</title>
        <authorList>
            <person name="Chen X."/>
        </authorList>
    </citation>
    <scope>NUCLEOTIDE SEQUENCE [LARGE SCALE GENOMIC DNA]</scope>
    <source>
        <strain evidence="1">MN2024</strain>
        <tissue evidence="1">Gills</tissue>
    </source>
</reference>
<organism evidence="1 2">
    <name type="scientific">Sinanodonta woodiana</name>
    <name type="common">Chinese pond mussel</name>
    <name type="synonym">Anodonta woodiana</name>
    <dbReference type="NCBI Taxonomy" id="1069815"/>
    <lineage>
        <taxon>Eukaryota</taxon>
        <taxon>Metazoa</taxon>
        <taxon>Spiralia</taxon>
        <taxon>Lophotrochozoa</taxon>
        <taxon>Mollusca</taxon>
        <taxon>Bivalvia</taxon>
        <taxon>Autobranchia</taxon>
        <taxon>Heteroconchia</taxon>
        <taxon>Palaeoheterodonta</taxon>
        <taxon>Unionida</taxon>
        <taxon>Unionoidea</taxon>
        <taxon>Unionidae</taxon>
        <taxon>Unioninae</taxon>
        <taxon>Sinanodonta</taxon>
    </lineage>
</organism>
<name>A0ABD3XXH2_SINWO</name>
<keyword evidence="2" id="KW-1185">Reference proteome</keyword>
<evidence type="ECO:0000313" key="1">
    <source>
        <dbReference type="EMBL" id="KAL3890900.1"/>
    </source>
</evidence>
<dbReference type="PANTHER" id="PTHR23274:SF51">
    <property type="entry name" value="OS03G0423850 PROTEIN"/>
    <property type="match status" value="1"/>
</dbReference>
<dbReference type="AlphaFoldDB" id="A0ABD3XXH2"/>
<evidence type="ECO:0008006" key="3">
    <source>
        <dbReference type="Google" id="ProtNLM"/>
    </source>
</evidence>
<dbReference type="PANTHER" id="PTHR23274">
    <property type="entry name" value="DNA HELICASE-RELATED"/>
    <property type="match status" value="1"/>
</dbReference>
<sequence>MGELLPGDEPIKIFGTKFDDYYNQLFLDSAGGIQSTYRAKDEGQKVCLQQSAVPKILVLKVTKEPALILVRNISYDLLNGTRGVVHVLPENCHPFINFVGKSVPLPLISFDMFDSLCNKVVATWIQYTVRLAYAITVHRAQRQSLDRLETGCYSFIPLGQMGVSVGRATSKEGLRILNYNLRAAHLKHLQCVYDIALLGLKRKRTFHAVNLNVHQNCKMMIITAQCHTDVPMQVTQTCLCRYRNNNRS</sequence>
<accession>A0ABD3XXH2</accession>
<evidence type="ECO:0000313" key="2">
    <source>
        <dbReference type="Proteomes" id="UP001634394"/>
    </source>
</evidence>
<proteinExistence type="predicted"/>
<gene>
    <name evidence="1" type="ORF">ACJMK2_003171</name>
</gene>
<dbReference type="EMBL" id="JBJQND010000001">
    <property type="protein sequence ID" value="KAL3890900.1"/>
    <property type="molecule type" value="Genomic_DNA"/>
</dbReference>